<accession>A0ABR7IBM9</accession>
<evidence type="ECO:0000256" key="1">
    <source>
        <dbReference type="ARBA" id="ARBA00007435"/>
    </source>
</evidence>
<dbReference type="PROSITE" id="PS50164">
    <property type="entry name" value="GIY_YIG"/>
    <property type="match status" value="1"/>
</dbReference>
<feature type="domain" description="GIY-YIG" evidence="2">
    <location>
        <begin position="5"/>
        <end position="80"/>
    </location>
</feature>
<evidence type="ECO:0000313" key="4">
    <source>
        <dbReference type="Proteomes" id="UP000621540"/>
    </source>
</evidence>
<dbReference type="PANTHER" id="PTHR34477:SF1">
    <property type="entry name" value="UPF0213 PROTEIN YHBQ"/>
    <property type="match status" value="1"/>
</dbReference>
<dbReference type="Proteomes" id="UP000621540">
    <property type="component" value="Unassembled WGS sequence"/>
</dbReference>
<dbReference type="EMBL" id="JACOQH010000006">
    <property type="protein sequence ID" value="MBC5754189.1"/>
    <property type="molecule type" value="Genomic_DNA"/>
</dbReference>
<organism evidence="3 4">
    <name type="scientific">Roseburia yibonii</name>
    <dbReference type="NCBI Taxonomy" id="2763063"/>
    <lineage>
        <taxon>Bacteria</taxon>
        <taxon>Bacillati</taxon>
        <taxon>Bacillota</taxon>
        <taxon>Clostridia</taxon>
        <taxon>Lachnospirales</taxon>
        <taxon>Lachnospiraceae</taxon>
        <taxon>Roseburia</taxon>
    </lineage>
</organism>
<evidence type="ECO:0000313" key="3">
    <source>
        <dbReference type="EMBL" id="MBC5754189.1"/>
    </source>
</evidence>
<dbReference type="PANTHER" id="PTHR34477">
    <property type="entry name" value="UPF0213 PROTEIN YHBQ"/>
    <property type="match status" value="1"/>
</dbReference>
<dbReference type="SMART" id="SM00465">
    <property type="entry name" value="GIYc"/>
    <property type="match status" value="1"/>
</dbReference>
<gene>
    <name evidence="3" type="ORF">H8Z76_09235</name>
</gene>
<dbReference type="SUPFAM" id="SSF82771">
    <property type="entry name" value="GIY-YIG endonuclease"/>
    <property type="match status" value="1"/>
</dbReference>
<evidence type="ECO:0000259" key="2">
    <source>
        <dbReference type="PROSITE" id="PS50164"/>
    </source>
</evidence>
<keyword evidence="4" id="KW-1185">Reference proteome</keyword>
<dbReference type="InterPro" id="IPR000305">
    <property type="entry name" value="GIY-YIG_endonuc"/>
</dbReference>
<dbReference type="RefSeq" id="WP_022515748.1">
    <property type="nucleotide sequence ID" value="NZ_JACOQH010000006.1"/>
</dbReference>
<dbReference type="Pfam" id="PF01541">
    <property type="entry name" value="GIY-YIG"/>
    <property type="match status" value="1"/>
</dbReference>
<reference evidence="3 4" key="1">
    <citation type="submission" date="2020-08" db="EMBL/GenBank/DDBJ databases">
        <title>Genome public.</title>
        <authorList>
            <person name="Liu C."/>
            <person name="Sun Q."/>
        </authorList>
    </citation>
    <scope>NUCLEOTIDE SEQUENCE [LARGE SCALE GENOMIC DNA]</scope>
    <source>
        <strain evidence="3 4">BX0805</strain>
    </source>
</reference>
<sequence length="101" mass="11685">MKEEIKNYTYMLLCADGTYYTGWTNQIRKRIRAHNSGKGAKYTKGRGPLKLVYLEISDTKEAAMKREAAIKKLTRREKEALIQTEESLALVRQVTEIPFDN</sequence>
<dbReference type="CDD" id="cd10456">
    <property type="entry name" value="GIY-YIG_UPF0213"/>
    <property type="match status" value="1"/>
</dbReference>
<dbReference type="InterPro" id="IPR035901">
    <property type="entry name" value="GIY-YIG_endonuc_sf"/>
</dbReference>
<name>A0ABR7IBM9_9FIRM</name>
<comment type="caution">
    <text evidence="3">The sequence shown here is derived from an EMBL/GenBank/DDBJ whole genome shotgun (WGS) entry which is preliminary data.</text>
</comment>
<dbReference type="InterPro" id="IPR050190">
    <property type="entry name" value="UPF0213_domain"/>
</dbReference>
<proteinExistence type="inferred from homology"/>
<comment type="similarity">
    <text evidence="1">Belongs to the UPF0213 family.</text>
</comment>
<protein>
    <submittedName>
        <fullName evidence="3">GIY-YIG nuclease family protein</fullName>
    </submittedName>
</protein>
<dbReference type="Gene3D" id="3.40.1440.10">
    <property type="entry name" value="GIY-YIG endonuclease"/>
    <property type="match status" value="1"/>
</dbReference>